<feature type="region of interest" description="Disordered" evidence="1">
    <location>
        <begin position="65"/>
        <end position="95"/>
    </location>
</feature>
<evidence type="ECO:0000256" key="1">
    <source>
        <dbReference type="SAM" id="MobiDB-lite"/>
    </source>
</evidence>
<dbReference type="AlphaFoldDB" id="A0A4C1XJX1"/>
<comment type="caution">
    <text evidence="2">The sequence shown here is derived from an EMBL/GenBank/DDBJ whole genome shotgun (WGS) entry which is preliminary data.</text>
</comment>
<keyword evidence="3" id="KW-1185">Reference proteome</keyword>
<proteinExistence type="predicted"/>
<protein>
    <submittedName>
        <fullName evidence="2">Uncharacterized protein</fullName>
    </submittedName>
</protein>
<feature type="compositionally biased region" description="Polar residues" evidence="1">
    <location>
        <begin position="68"/>
        <end position="84"/>
    </location>
</feature>
<gene>
    <name evidence="2" type="ORF">EVAR_38713_1</name>
</gene>
<dbReference type="EMBL" id="BGZK01000891">
    <property type="protein sequence ID" value="GBP64226.1"/>
    <property type="molecule type" value="Genomic_DNA"/>
</dbReference>
<evidence type="ECO:0000313" key="2">
    <source>
        <dbReference type="EMBL" id="GBP64226.1"/>
    </source>
</evidence>
<reference evidence="2 3" key="1">
    <citation type="journal article" date="2019" name="Commun. Biol.">
        <title>The bagworm genome reveals a unique fibroin gene that provides high tensile strength.</title>
        <authorList>
            <person name="Kono N."/>
            <person name="Nakamura H."/>
            <person name="Ohtoshi R."/>
            <person name="Tomita M."/>
            <person name="Numata K."/>
            <person name="Arakawa K."/>
        </authorList>
    </citation>
    <scope>NUCLEOTIDE SEQUENCE [LARGE SCALE GENOMIC DNA]</scope>
</reference>
<name>A0A4C1XJX1_EUMVA</name>
<accession>A0A4C1XJX1</accession>
<evidence type="ECO:0000313" key="3">
    <source>
        <dbReference type="Proteomes" id="UP000299102"/>
    </source>
</evidence>
<sequence>MTQKNGAVTLQIGQFRVLQTIARNENNDCWYECSGTSRVGCRWDNHTTRANVPEKCPTVTKHGFIATTPKQSNPHRSIEMSPNQPKGRAGEVPLS</sequence>
<dbReference type="Proteomes" id="UP000299102">
    <property type="component" value="Unassembled WGS sequence"/>
</dbReference>
<organism evidence="2 3">
    <name type="scientific">Eumeta variegata</name>
    <name type="common">Bagworm moth</name>
    <name type="synonym">Eumeta japonica</name>
    <dbReference type="NCBI Taxonomy" id="151549"/>
    <lineage>
        <taxon>Eukaryota</taxon>
        <taxon>Metazoa</taxon>
        <taxon>Ecdysozoa</taxon>
        <taxon>Arthropoda</taxon>
        <taxon>Hexapoda</taxon>
        <taxon>Insecta</taxon>
        <taxon>Pterygota</taxon>
        <taxon>Neoptera</taxon>
        <taxon>Endopterygota</taxon>
        <taxon>Lepidoptera</taxon>
        <taxon>Glossata</taxon>
        <taxon>Ditrysia</taxon>
        <taxon>Tineoidea</taxon>
        <taxon>Psychidae</taxon>
        <taxon>Oiketicinae</taxon>
        <taxon>Eumeta</taxon>
    </lineage>
</organism>